<organism evidence="11 12">
    <name type="scientific">Choanephora cucurbitarum</name>
    <dbReference type="NCBI Taxonomy" id="101091"/>
    <lineage>
        <taxon>Eukaryota</taxon>
        <taxon>Fungi</taxon>
        <taxon>Fungi incertae sedis</taxon>
        <taxon>Mucoromycota</taxon>
        <taxon>Mucoromycotina</taxon>
        <taxon>Mucoromycetes</taxon>
        <taxon>Mucorales</taxon>
        <taxon>Mucorineae</taxon>
        <taxon>Choanephoraceae</taxon>
        <taxon>Choanephoroideae</taxon>
        <taxon>Choanephora</taxon>
    </lineage>
</organism>
<dbReference type="Proteomes" id="UP000093000">
    <property type="component" value="Unassembled WGS sequence"/>
</dbReference>
<evidence type="ECO:0000256" key="9">
    <source>
        <dbReference type="ARBA" id="ARBA00045912"/>
    </source>
</evidence>
<feature type="transmembrane region" description="Helical" evidence="10">
    <location>
        <begin position="93"/>
        <end position="113"/>
    </location>
</feature>
<evidence type="ECO:0000256" key="1">
    <source>
        <dbReference type="ARBA" id="ARBA00004477"/>
    </source>
</evidence>
<dbReference type="PANTHER" id="PTHR13117:SF5">
    <property type="entry name" value="PROTEIN RFT1 HOMOLOG"/>
    <property type="match status" value="1"/>
</dbReference>
<gene>
    <name evidence="11" type="primary">rft1</name>
    <name evidence="11" type="ORF">A0J61_02741</name>
</gene>
<proteinExistence type="inferred from homology"/>
<evidence type="ECO:0000256" key="8">
    <source>
        <dbReference type="ARBA" id="ARBA00044793"/>
    </source>
</evidence>
<evidence type="ECO:0000256" key="6">
    <source>
        <dbReference type="ARBA" id="ARBA00022989"/>
    </source>
</evidence>
<feature type="transmembrane region" description="Helical" evidence="10">
    <location>
        <begin position="499"/>
        <end position="519"/>
    </location>
</feature>
<reference evidence="11 12" key="1">
    <citation type="submission" date="2016-03" db="EMBL/GenBank/DDBJ databases">
        <title>Choanephora cucurbitarum.</title>
        <authorList>
            <person name="Min B."/>
            <person name="Park H."/>
            <person name="Park J.-H."/>
            <person name="Shin H.-D."/>
            <person name="Choi I.-G."/>
        </authorList>
    </citation>
    <scope>NUCLEOTIDE SEQUENCE [LARGE SCALE GENOMIC DNA]</scope>
    <source>
        <strain evidence="11 12">KUS-F28377</strain>
    </source>
</reference>
<evidence type="ECO:0000256" key="4">
    <source>
        <dbReference type="ARBA" id="ARBA00022692"/>
    </source>
</evidence>
<dbReference type="PANTHER" id="PTHR13117">
    <property type="entry name" value="ENDOPLASMIC RETICULUM MULTISPAN TRANSMEMBRANE PROTEIN-RELATED"/>
    <property type="match status" value="1"/>
</dbReference>
<evidence type="ECO:0000256" key="10">
    <source>
        <dbReference type="RuleBase" id="RU365067"/>
    </source>
</evidence>
<sequence>MNQKLRKEEEKKDDDLLAATAKGASYLIMLQFVSRMLTFSLNQIVLRYTSKATFGIASVNLELLSSTILFISREGFRSALIRQSKNQQSILNLAYIPSVFGLMTTIIVCFYYLSTISIEEQVQFPYYKMSVLLYGVASFAELLVEPLCILALNNLYFQLRVAVEGTAVVVRCLITFGLTLYFAGNEKLSILAFGIAQLVYGFVMMTGYLGYFLYKEKSINKLLPHKIVEKEQSYWFDKTLLHLGLTMTKQSFLKHVLTEGDKMLISVLSSSQDRGVYAFVVNYGSLIVRILFQPIEETSRTFFTKVLLTNQDKKEDNEVTAANVLIIFIQSHVLLGLIFICFATNYTSTLIDLLAGKSWSLGEGQAPLVLSMYCIYVPFMGINGITEGFVQAVATKSDLTQLSYFMVLFSVCFMLSGFIFMYMFELGAIGLILANMVNLGIRIAYSWFYICRYFCNNRRVTLSVRQWFPHAATTCSFVVAWIVTYWSESHLGWYTLKQKMMHIALGGVCFVIVLIVMLWKEKSLINDVKRLKSHKFE</sequence>
<comment type="caution">
    <text evidence="11">The sequence shown here is derived from an EMBL/GenBank/DDBJ whole genome shotgun (WGS) entry which is preliminary data.</text>
</comment>
<feature type="transmembrane region" description="Helical" evidence="10">
    <location>
        <begin position="54"/>
        <end position="72"/>
    </location>
</feature>
<keyword evidence="7 10" id="KW-0472">Membrane</keyword>
<keyword evidence="4 10" id="KW-0812">Transmembrane</keyword>
<evidence type="ECO:0000256" key="3">
    <source>
        <dbReference type="ARBA" id="ARBA00010288"/>
    </source>
</evidence>
<dbReference type="AlphaFoldDB" id="A0A1C7NJD0"/>
<keyword evidence="12" id="KW-1185">Reference proteome</keyword>
<evidence type="ECO:0000256" key="5">
    <source>
        <dbReference type="ARBA" id="ARBA00022824"/>
    </source>
</evidence>
<dbReference type="GO" id="GO:0006488">
    <property type="term" value="P:dolichol-linked oligosaccharide biosynthetic process"/>
    <property type="evidence" value="ECO:0007669"/>
    <property type="project" value="InterPro"/>
</dbReference>
<dbReference type="InterPro" id="IPR007594">
    <property type="entry name" value="RFT1"/>
</dbReference>
<dbReference type="InParanoid" id="A0A1C7NJD0"/>
<dbReference type="STRING" id="101091.A0A1C7NJD0"/>
<dbReference type="FunCoup" id="A0A1C7NJD0">
    <property type="interactions" value="381"/>
</dbReference>
<comment type="pathway">
    <text evidence="2">Protein modification; protein glycosylation.</text>
</comment>
<evidence type="ECO:0000313" key="12">
    <source>
        <dbReference type="Proteomes" id="UP000093000"/>
    </source>
</evidence>
<dbReference type="OrthoDB" id="9979195at2759"/>
<feature type="transmembrane region" description="Helical" evidence="10">
    <location>
        <begin position="366"/>
        <end position="390"/>
    </location>
</feature>
<evidence type="ECO:0000256" key="7">
    <source>
        <dbReference type="ARBA" id="ARBA00023136"/>
    </source>
</evidence>
<evidence type="ECO:0000313" key="11">
    <source>
        <dbReference type="EMBL" id="OBZ89223.1"/>
    </source>
</evidence>
<feature type="transmembrane region" description="Helical" evidence="10">
    <location>
        <begin position="429"/>
        <end position="455"/>
    </location>
</feature>
<evidence type="ECO:0000256" key="2">
    <source>
        <dbReference type="ARBA" id="ARBA00004922"/>
    </source>
</evidence>
<keyword evidence="10" id="KW-0813">Transport</keyword>
<keyword evidence="6 10" id="KW-1133">Transmembrane helix</keyword>
<dbReference type="Pfam" id="PF04506">
    <property type="entry name" value="Rft-1"/>
    <property type="match status" value="1"/>
</dbReference>
<comment type="similarity">
    <text evidence="3 10">Belongs to the RFT1 family.</text>
</comment>
<feature type="transmembrane region" description="Helical" evidence="10">
    <location>
        <begin position="16"/>
        <end position="34"/>
    </location>
</feature>
<comment type="subcellular location">
    <subcellularLocation>
        <location evidence="1 10">Endoplasmic reticulum membrane</location>
        <topology evidence="1 10">Multi-pass membrane protein</topology>
    </subcellularLocation>
</comment>
<feature type="transmembrane region" description="Helical" evidence="10">
    <location>
        <begin position="321"/>
        <end position="346"/>
    </location>
</feature>
<feature type="transmembrane region" description="Helical" evidence="10">
    <location>
        <begin position="133"/>
        <end position="156"/>
    </location>
</feature>
<keyword evidence="5 10" id="KW-0256">Endoplasmic reticulum</keyword>
<name>A0A1C7NJD0_9FUNG</name>
<protein>
    <recommendedName>
        <fullName evidence="8 10">Man(5)GlcNAc(2)-PP-dolichol translocation protein RFT1</fullName>
    </recommendedName>
</protein>
<feature type="transmembrane region" description="Helical" evidence="10">
    <location>
        <begin position="168"/>
        <end position="184"/>
    </location>
</feature>
<accession>A0A1C7NJD0</accession>
<dbReference type="GO" id="GO:0034203">
    <property type="term" value="P:glycolipid translocation"/>
    <property type="evidence" value="ECO:0007669"/>
    <property type="project" value="TreeGrafter"/>
</dbReference>
<feature type="transmembrane region" description="Helical" evidence="10">
    <location>
        <begin position="402"/>
        <end position="423"/>
    </location>
</feature>
<dbReference type="EMBL" id="LUGH01000107">
    <property type="protein sequence ID" value="OBZ89223.1"/>
    <property type="molecule type" value="Genomic_DNA"/>
</dbReference>
<feature type="transmembrane region" description="Helical" evidence="10">
    <location>
        <begin position="190"/>
        <end position="214"/>
    </location>
</feature>
<dbReference type="GO" id="GO:0005789">
    <property type="term" value="C:endoplasmic reticulum membrane"/>
    <property type="evidence" value="ECO:0007669"/>
    <property type="project" value="UniProtKB-SubCell"/>
</dbReference>
<comment type="function">
    <text evidence="9 10">Intramembrane glycolipid transporter that operates in the biosynthetic pathway of dolichol-linked oligosaccharides, the glycan precursors employed in protein asparagine (N)-glycosylation. The sequential addition of sugars to dolichol pyrophosphate produces dolichol-linked oligosaccharides containing fourteen sugars, including two GlcNAcs, nine mannoses and three glucoses. Once assembled, the oligosaccharide is transferred from the lipid to nascent proteins by oligosaccharyltransferases. The assembly of dolichol-linked oligosaccharides begins on the cytosolic side of the endoplasmic reticulum membrane and finishes in its lumen. RFT1 could mediate the translocation of the cytosolically oriented intermediate DolPP-GlcNAc2Man5, produced by ALG11, into the ER lumen where dolichol-linked oligosaccharides assembly continues. However, the intramembrane lipid transporter activity could not be confirmed in vitro.</text>
</comment>
<feature type="transmembrane region" description="Helical" evidence="10">
    <location>
        <begin position="467"/>
        <end position="487"/>
    </location>
</feature>